<sequence length="204" mass="22608">MTPVFTPPETWRGGFLELALELGPTDDAQLQKAFEVIWIHPNVQGVYVDRNTEPENQLLFAPSQVTPRSQGTYGVISLPSGVILPFTVLVVRGDGEDWLDIDIPMGAVQHAVGDDELAFYSNGNVSDASPVACVRELEDFLAELASVVFTHVKYRLGLIGWEVSGTQDAQEIREQGIPTVRHVGYVLPEESTLRYYPRTAYPHL</sequence>
<gene>
    <name evidence="1" type="ORF">ACFP90_08865</name>
</gene>
<keyword evidence="2" id="KW-1185">Reference proteome</keyword>
<evidence type="ECO:0000313" key="1">
    <source>
        <dbReference type="EMBL" id="MFC6660459.1"/>
    </source>
</evidence>
<name>A0ABW1ZHU8_9DEIO</name>
<comment type="caution">
    <text evidence="1">The sequence shown here is derived from an EMBL/GenBank/DDBJ whole genome shotgun (WGS) entry which is preliminary data.</text>
</comment>
<reference evidence="2" key="1">
    <citation type="journal article" date="2019" name="Int. J. Syst. Evol. Microbiol.">
        <title>The Global Catalogue of Microorganisms (GCM) 10K type strain sequencing project: providing services to taxonomists for standard genome sequencing and annotation.</title>
        <authorList>
            <consortium name="The Broad Institute Genomics Platform"/>
            <consortium name="The Broad Institute Genome Sequencing Center for Infectious Disease"/>
            <person name="Wu L."/>
            <person name="Ma J."/>
        </authorList>
    </citation>
    <scope>NUCLEOTIDE SEQUENCE [LARGE SCALE GENOMIC DNA]</scope>
    <source>
        <strain evidence="2">CCUG 63830</strain>
    </source>
</reference>
<dbReference type="Proteomes" id="UP001596317">
    <property type="component" value="Unassembled WGS sequence"/>
</dbReference>
<accession>A0ABW1ZHU8</accession>
<proteinExistence type="predicted"/>
<protein>
    <submittedName>
        <fullName evidence="1">Uncharacterized protein</fullName>
    </submittedName>
</protein>
<dbReference type="RefSeq" id="WP_224606412.1">
    <property type="nucleotide sequence ID" value="NZ_JAIQXV010000004.1"/>
</dbReference>
<dbReference type="EMBL" id="JBHSWB010000001">
    <property type="protein sequence ID" value="MFC6660459.1"/>
    <property type="molecule type" value="Genomic_DNA"/>
</dbReference>
<evidence type="ECO:0000313" key="2">
    <source>
        <dbReference type="Proteomes" id="UP001596317"/>
    </source>
</evidence>
<organism evidence="1 2">
    <name type="scientific">Deinococcus multiflagellatus</name>
    <dbReference type="NCBI Taxonomy" id="1656887"/>
    <lineage>
        <taxon>Bacteria</taxon>
        <taxon>Thermotogati</taxon>
        <taxon>Deinococcota</taxon>
        <taxon>Deinococci</taxon>
        <taxon>Deinococcales</taxon>
        <taxon>Deinococcaceae</taxon>
        <taxon>Deinococcus</taxon>
    </lineage>
</organism>